<dbReference type="OrthoDB" id="7353682at2"/>
<dbReference type="PANTHER" id="PTHR35841">
    <property type="entry name" value="PHOSPHONATES-BINDING PERIPLASMIC PROTEIN"/>
    <property type="match status" value="1"/>
</dbReference>
<dbReference type="EMBL" id="PRDS01000006">
    <property type="protein sequence ID" value="PPB80190.1"/>
    <property type="molecule type" value="Genomic_DNA"/>
</dbReference>
<dbReference type="RefSeq" id="WP_104071393.1">
    <property type="nucleotide sequence ID" value="NZ_PRDS01000006.1"/>
</dbReference>
<gene>
    <name evidence="1" type="ORF">LV82_02062</name>
</gene>
<dbReference type="Proteomes" id="UP000239736">
    <property type="component" value="Unassembled WGS sequence"/>
</dbReference>
<evidence type="ECO:0000313" key="1">
    <source>
        <dbReference type="EMBL" id="PPB80190.1"/>
    </source>
</evidence>
<evidence type="ECO:0000313" key="2">
    <source>
        <dbReference type="Proteomes" id="UP000239736"/>
    </source>
</evidence>
<dbReference type="SUPFAM" id="SSF53850">
    <property type="entry name" value="Periplasmic binding protein-like II"/>
    <property type="match status" value="1"/>
</dbReference>
<dbReference type="PANTHER" id="PTHR35841:SF1">
    <property type="entry name" value="PHOSPHONATES-BINDING PERIPLASMIC PROTEIN"/>
    <property type="match status" value="1"/>
</dbReference>
<proteinExistence type="predicted"/>
<comment type="caution">
    <text evidence="1">The sequence shown here is derived from an EMBL/GenBank/DDBJ whole genome shotgun (WGS) entry which is preliminary data.</text>
</comment>
<dbReference type="Pfam" id="PF12974">
    <property type="entry name" value="Phosphonate-bd"/>
    <property type="match status" value="1"/>
</dbReference>
<dbReference type="AlphaFoldDB" id="A0A2S5JFJ1"/>
<name>A0A2S5JFJ1_9RHOB</name>
<accession>A0A2S5JFJ1</accession>
<reference evidence="1 2" key="1">
    <citation type="submission" date="2018-01" db="EMBL/GenBank/DDBJ databases">
        <title>Genomic Encyclopedia of Archaeal and Bacterial Type Strains, Phase II (KMG-II): from individual species to whole genera.</title>
        <authorList>
            <person name="Goeker M."/>
        </authorList>
    </citation>
    <scope>NUCLEOTIDE SEQUENCE [LARGE SCALE GENOMIC DNA]</scope>
    <source>
        <strain evidence="1 2">DSM 12048</strain>
    </source>
</reference>
<sequence length="256" mass="27760">MIASLAMYDWPQMRADHDRLWSRIAAALGRRGIAAPERLTRDTSLWKIWLSPDLLLALTCGLPYRDRLHGRVTLVGTPDYGLPDAPPGYYYSVFVTRQAEKGGVCDFLDRTLAYNGQDSQSGWAAAQNHVRPAMFRRVLHTGSHRASAEAVAAGVADTAAIDATTWRLITRFMPDIAARLRIIEATAPTPGLPLITALGNDGAALRAAFDEAVDTLPPDTRRSLGIGPTVTIAAEAYLSVPTPPLPSQDELAMMPT</sequence>
<keyword evidence="2" id="KW-1185">Reference proteome</keyword>
<dbReference type="Gene3D" id="3.40.190.10">
    <property type="entry name" value="Periplasmic binding protein-like II"/>
    <property type="match status" value="1"/>
</dbReference>
<organism evidence="1 2">
    <name type="scientific">Albidovulum inexpectatum</name>
    <dbReference type="NCBI Taxonomy" id="196587"/>
    <lineage>
        <taxon>Bacteria</taxon>
        <taxon>Pseudomonadati</taxon>
        <taxon>Pseudomonadota</taxon>
        <taxon>Alphaproteobacteria</taxon>
        <taxon>Rhodobacterales</taxon>
        <taxon>Paracoccaceae</taxon>
        <taxon>Albidovulum</taxon>
    </lineage>
</organism>
<protein>
    <submittedName>
        <fullName evidence="1">Phosphonate ABC transporter substrate-binding protein</fullName>
    </submittedName>
</protein>